<dbReference type="InterPro" id="IPR025984">
    <property type="entry name" value="DCTPP"/>
</dbReference>
<dbReference type="PANTHER" id="PTHR46523:SF1">
    <property type="entry name" value="DCTP PYROPHOSPHATASE 1"/>
    <property type="match status" value="1"/>
</dbReference>
<dbReference type="GO" id="GO:0047429">
    <property type="term" value="F:nucleoside triphosphate diphosphatase activity"/>
    <property type="evidence" value="ECO:0007669"/>
    <property type="project" value="InterPro"/>
</dbReference>
<reference evidence="1 2" key="1">
    <citation type="journal article" date="2014" name="BMC Genomics">
        <title>Comparison of environmental and isolate Sulfobacillus genomes reveals diverse carbon, sulfur, nitrogen, and hydrogen metabolisms.</title>
        <authorList>
            <person name="Justice N.B."/>
            <person name="Norman A."/>
            <person name="Brown C.T."/>
            <person name="Singh A."/>
            <person name="Thomas B.C."/>
            <person name="Banfield J.F."/>
        </authorList>
    </citation>
    <scope>NUCLEOTIDE SEQUENCE [LARGE SCALE GENOMIC DNA]</scope>
    <source>
        <strain evidence="1">AMDSBA4</strain>
    </source>
</reference>
<dbReference type="SUPFAM" id="SSF101386">
    <property type="entry name" value="all-alpha NTP pyrophosphatases"/>
    <property type="match status" value="1"/>
</dbReference>
<sequence length="119" mass="13390">MTDAQDSHTTVGSLKEQVAHFVARRQWQTAHNPKNLAMSIAIEAAELMEHFQWQDLAHYAAIQDPEERQQVSLEVADVAIYLLSFCHTTGIDLSRAITDKLTINEARFPVAAESEARQD</sequence>
<dbReference type="CDD" id="cd11537">
    <property type="entry name" value="NTP-PPase_RS21-C6_like"/>
    <property type="match status" value="1"/>
</dbReference>
<comment type="caution">
    <text evidence="1">The sequence shown here is derived from an EMBL/GenBank/DDBJ whole genome shotgun (WGS) entry which is preliminary data.</text>
</comment>
<keyword evidence="1" id="KW-0378">Hydrolase</keyword>
<name>A0A2T2XIB0_9FIRM</name>
<dbReference type="PANTHER" id="PTHR46523">
    <property type="entry name" value="DCTP PYROPHOSPHATASE 1"/>
    <property type="match status" value="1"/>
</dbReference>
<organism evidence="1 2">
    <name type="scientific">Sulfobacillus benefaciens</name>
    <dbReference type="NCBI Taxonomy" id="453960"/>
    <lineage>
        <taxon>Bacteria</taxon>
        <taxon>Bacillati</taxon>
        <taxon>Bacillota</taxon>
        <taxon>Clostridia</taxon>
        <taxon>Eubacteriales</taxon>
        <taxon>Clostridiales Family XVII. Incertae Sedis</taxon>
        <taxon>Sulfobacillus</taxon>
    </lineage>
</organism>
<dbReference type="EMBL" id="PXYW01000011">
    <property type="protein sequence ID" value="PSR34200.1"/>
    <property type="molecule type" value="Genomic_DNA"/>
</dbReference>
<evidence type="ECO:0000313" key="1">
    <source>
        <dbReference type="EMBL" id="PSR34200.1"/>
    </source>
</evidence>
<dbReference type="AlphaFoldDB" id="A0A2T2XIB0"/>
<protein>
    <submittedName>
        <fullName evidence="1">NTP pyrophosphohydrolase</fullName>
    </submittedName>
</protein>
<evidence type="ECO:0000313" key="2">
    <source>
        <dbReference type="Proteomes" id="UP000242972"/>
    </source>
</evidence>
<dbReference type="Gene3D" id="1.10.287.1080">
    <property type="entry name" value="MazG-like"/>
    <property type="match status" value="1"/>
</dbReference>
<dbReference type="Proteomes" id="UP000242972">
    <property type="component" value="Unassembled WGS sequence"/>
</dbReference>
<dbReference type="InterPro" id="IPR052555">
    <property type="entry name" value="dCTP_Pyrophosphatase"/>
</dbReference>
<dbReference type="PIRSF" id="PIRSF029826">
    <property type="entry name" value="UCP029826_pph"/>
    <property type="match status" value="1"/>
</dbReference>
<accession>A0A2T2XIB0</accession>
<dbReference type="Pfam" id="PF12643">
    <property type="entry name" value="MazG-like"/>
    <property type="match status" value="1"/>
</dbReference>
<proteinExistence type="predicted"/>
<dbReference type="GO" id="GO:0009143">
    <property type="term" value="P:nucleoside triphosphate catabolic process"/>
    <property type="evidence" value="ECO:0007669"/>
    <property type="project" value="InterPro"/>
</dbReference>
<gene>
    <name evidence="1" type="ORF">C7B46_06525</name>
</gene>